<evidence type="ECO:0000313" key="3">
    <source>
        <dbReference type="Proteomes" id="UP000799291"/>
    </source>
</evidence>
<evidence type="ECO:0008006" key="4">
    <source>
        <dbReference type="Google" id="ProtNLM"/>
    </source>
</evidence>
<dbReference type="EMBL" id="MU005572">
    <property type="protein sequence ID" value="KAF2689706.1"/>
    <property type="molecule type" value="Genomic_DNA"/>
</dbReference>
<feature type="region of interest" description="Disordered" evidence="1">
    <location>
        <begin position="238"/>
        <end position="379"/>
    </location>
</feature>
<feature type="compositionally biased region" description="Low complexity" evidence="1">
    <location>
        <begin position="238"/>
        <end position="275"/>
    </location>
</feature>
<feature type="compositionally biased region" description="Low complexity" evidence="1">
    <location>
        <begin position="28"/>
        <end position="39"/>
    </location>
</feature>
<keyword evidence="3" id="KW-1185">Reference proteome</keyword>
<protein>
    <recommendedName>
        <fullName evidence="4">LIM-domain binding protein-domain-containing protein</fullName>
    </recommendedName>
</protein>
<gene>
    <name evidence="2" type="ORF">K458DRAFT_131405</name>
</gene>
<feature type="region of interest" description="Disordered" evidence="1">
    <location>
        <begin position="1"/>
        <end position="67"/>
    </location>
</feature>
<evidence type="ECO:0000313" key="2">
    <source>
        <dbReference type="EMBL" id="KAF2689706.1"/>
    </source>
</evidence>
<feature type="region of interest" description="Disordered" evidence="1">
    <location>
        <begin position="156"/>
        <end position="210"/>
    </location>
</feature>
<dbReference type="PANTHER" id="PTHR10378">
    <property type="entry name" value="LIM DOMAIN-BINDING PROTEIN"/>
    <property type="match status" value="1"/>
</dbReference>
<feature type="compositionally biased region" description="Polar residues" evidence="1">
    <location>
        <begin position="541"/>
        <end position="550"/>
    </location>
</feature>
<dbReference type="Proteomes" id="UP000799291">
    <property type="component" value="Unassembled WGS sequence"/>
</dbReference>
<dbReference type="OrthoDB" id="774557at2759"/>
<dbReference type="Pfam" id="PF01803">
    <property type="entry name" value="LIM_bind"/>
    <property type="match status" value="1"/>
</dbReference>
<evidence type="ECO:0000256" key="1">
    <source>
        <dbReference type="SAM" id="MobiDB-lite"/>
    </source>
</evidence>
<feature type="compositionally biased region" description="Polar residues" evidence="1">
    <location>
        <begin position="687"/>
        <end position="713"/>
    </location>
</feature>
<feature type="region of interest" description="Disordered" evidence="1">
    <location>
        <begin position="540"/>
        <end position="572"/>
    </location>
</feature>
<feature type="region of interest" description="Disordered" evidence="1">
    <location>
        <begin position="633"/>
        <end position="773"/>
    </location>
</feature>
<accession>A0A6G1JGV8</accession>
<organism evidence="2 3">
    <name type="scientific">Lentithecium fluviatile CBS 122367</name>
    <dbReference type="NCBI Taxonomy" id="1168545"/>
    <lineage>
        <taxon>Eukaryota</taxon>
        <taxon>Fungi</taxon>
        <taxon>Dikarya</taxon>
        <taxon>Ascomycota</taxon>
        <taxon>Pezizomycotina</taxon>
        <taxon>Dothideomycetes</taxon>
        <taxon>Pleosporomycetidae</taxon>
        <taxon>Pleosporales</taxon>
        <taxon>Massarineae</taxon>
        <taxon>Lentitheciaceae</taxon>
        <taxon>Lentithecium</taxon>
    </lineage>
</organism>
<feature type="compositionally biased region" description="Low complexity" evidence="1">
    <location>
        <begin position="287"/>
        <end position="371"/>
    </location>
</feature>
<dbReference type="InterPro" id="IPR029005">
    <property type="entry name" value="LIM-bd/SEUSS"/>
</dbReference>
<reference evidence="2" key="1">
    <citation type="journal article" date="2020" name="Stud. Mycol.">
        <title>101 Dothideomycetes genomes: a test case for predicting lifestyles and emergence of pathogens.</title>
        <authorList>
            <person name="Haridas S."/>
            <person name="Albert R."/>
            <person name="Binder M."/>
            <person name="Bloem J."/>
            <person name="Labutti K."/>
            <person name="Salamov A."/>
            <person name="Andreopoulos B."/>
            <person name="Baker S."/>
            <person name="Barry K."/>
            <person name="Bills G."/>
            <person name="Bluhm B."/>
            <person name="Cannon C."/>
            <person name="Castanera R."/>
            <person name="Culley D."/>
            <person name="Daum C."/>
            <person name="Ezra D."/>
            <person name="Gonzalez J."/>
            <person name="Henrissat B."/>
            <person name="Kuo A."/>
            <person name="Liang C."/>
            <person name="Lipzen A."/>
            <person name="Lutzoni F."/>
            <person name="Magnuson J."/>
            <person name="Mondo S."/>
            <person name="Nolan M."/>
            <person name="Ohm R."/>
            <person name="Pangilinan J."/>
            <person name="Park H.-J."/>
            <person name="Ramirez L."/>
            <person name="Alfaro M."/>
            <person name="Sun H."/>
            <person name="Tritt A."/>
            <person name="Yoshinaga Y."/>
            <person name="Zwiers L.-H."/>
            <person name="Turgeon B."/>
            <person name="Goodwin S."/>
            <person name="Spatafora J."/>
            <person name="Crous P."/>
            <person name="Grigoriev I."/>
        </authorList>
    </citation>
    <scope>NUCLEOTIDE SEQUENCE</scope>
    <source>
        <strain evidence="2">CBS 122367</strain>
    </source>
</reference>
<sequence length="773" mass="85362">MMQASHFPPQPGMQMPQGHMMGGPGPGHPMQQGMQMHPGVSGPNGPVSQAGPMMGGMQPGVGPNAHALSHLQPQQAQMFQQQQHQQHMMNPALIAQQRSAQQQALMQRQQHQQMLAQQNGMAGMSFQHQMANMNPQQIAALQGNMPQQFVPLPPHLRQQMQQQQAMQQQQQQTSNPQQAAAMAHAQQQAAAHAHAQQAQHQQQQQQQQHQQQQQQQQHQQQQQQQQQQQAQQQHQAQAMQQQQAIAMQHAQSQQSNHSQSGSQGPPTTTQPAQAPLRPPSAMSHQGQASPAAQPTPQQQPQQLPQSAPQPPQQTSAPNQPPAMTQQASQQPQNQSQMQQRNPGMTPQQVAQQTQGLAQQQAARMAMMQQRANGPNPPNGQPTLKLMNFVDHLGRFNSSREQNRLEIWQGFVDKFFTETGAFIHVLSTRNSESTKMFEIVHAAMPRYFYTQFNTEVEHLQITLDGATEKSGPPESKVTCDRAKFIYTYKNQCQVVCNGRLTAFWAAGSDKMEWLQFEMQGHQQLIPRALLESLFVQEEINPLNANQSPRMNNKSKQKQRAAQMPAEPSMSASKLPSAGITEFALPPALQSYLEIGEMMNNMSSLLSYYDAHEELTPSQAMEQWNNMMATNNPPQNAMRMQGGNMPPGQGMQQHPQQGMPPGARTPSGMGQAGLPPNQQFMSPAMANSLLPNGNMSSPHLMQSHTPSPASHQMVHQQSQSGSSASQNTSPNVNNKRRRSTAKIDADDGGGPDMNGAAKVKQSPRVGGNKRVKNNN</sequence>
<proteinExistence type="predicted"/>
<name>A0A6G1JGV8_9PLEO</name>
<dbReference type="AlphaFoldDB" id="A0A6G1JGV8"/>
<feature type="compositionally biased region" description="Low complexity" evidence="1">
    <location>
        <begin position="714"/>
        <end position="727"/>
    </location>
</feature>
<feature type="compositionally biased region" description="Low complexity" evidence="1">
    <location>
        <begin position="158"/>
        <end position="210"/>
    </location>
</feature>
<feature type="compositionally biased region" description="Low complexity" evidence="1">
    <location>
        <begin position="636"/>
        <end position="660"/>
    </location>
</feature>